<dbReference type="InterPro" id="IPR029441">
    <property type="entry name" value="Cass2"/>
</dbReference>
<dbReference type="Proteomes" id="UP000518300">
    <property type="component" value="Unassembled WGS sequence"/>
</dbReference>
<accession>A0A848L9H9</accession>
<keyword evidence="3" id="KW-1185">Reference proteome</keyword>
<dbReference type="Pfam" id="PF14526">
    <property type="entry name" value="Cass2"/>
    <property type="match status" value="1"/>
</dbReference>
<dbReference type="SMART" id="SM00871">
    <property type="entry name" value="AraC_E_bind"/>
    <property type="match status" value="1"/>
</dbReference>
<dbReference type="EMBL" id="JABBJJ010000045">
    <property type="protein sequence ID" value="NMO15680.1"/>
    <property type="molecule type" value="Genomic_DNA"/>
</dbReference>
<dbReference type="SUPFAM" id="SSF55136">
    <property type="entry name" value="Probable bacterial effector-binding domain"/>
    <property type="match status" value="1"/>
</dbReference>
<organism evidence="2 3">
    <name type="scientific">Pyxidicoccus fallax</name>
    <dbReference type="NCBI Taxonomy" id="394095"/>
    <lineage>
        <taxon>Bacteria</taxon>
        <taxon>Pseudomonadati</taxon>
        <taxon>Myxococcota</taxon>
        <taxon>Myxococcia</taxon>
        <taxon>Myxococcales</taxon>
        <taxon>Cystobacterineae</taxon>
        <taxon>Myxococcaceae</taxon>
        <taxon>Pyxidicoccus</taxon>
    </lineage>
</organism>
<dbReference type="Gene3D" id="3.20.80.10">
    <property type="entry name" value="Regulatory factor, effector binding domain"/>
    <property type="match status" value="1"/>
</dbReference>
<sequence length="154" mass="17845">MKMHAEYLRQDEELVIIGPALRTSPEQAGQDIPLHWQRFMREHLPSLKDVHDVYAVYCDYERDHRGPYTMVIGTRVSADAPVPEGLRRVVIPRGEYARFMTRGDPAQAVVRTWAHVWDGWERRGERRYVADFERHAVSAMARGTTEAEVWVGLS</sequence>
<dbReference type="AlphaFoldDB" id="A0A848L9H9"/>
<comment type="caution">
    <text evidence="2">The sequence shown here is derived from an EMBL/GenBank/DDBJ whole genome shotgun (WGS) entry which is preliminary data.</text>
</comment>
<name>A0A848L9H9_9BACT</name>
<evidence type="ECO:0000259" key="1">
    <source>
        <dbReference type="SMART" id="SM00871"/>
    </source>
</evidence>
<dbReference type="PANTHER" id="PTHR36444:SF2">
    <property type="entry name" value="TRANSCRIPTIONAL REGULATOR PROTEIN YOBU-RELATED"/>
    <property type="match status" value="1"/>
</dbReference>
<evidence type="ECO:0000313" key="3">
    <source>
        <dbReference type="Proteomes" id="UP000518300"/>
    </source>
</evidence>
<dbReference type="PANTHER" id="PTHR36444">
    <property type="entry name" value="TRANSCRIPTIONAL REGULATOR PROTEIN YOBU-RELATED"/>
    <property type="match status" value="1"/>
</dbReference>
<reference evidence="2 3" key="1">
    <citation type="submission" date="2020-04" db="EMBL/GenBank/DDBJ databases">
        <title>Draft genome of Pyxidicoccus fallax type strain.</title>
        <authorList>
            <person name="Whitworth D.E."/>
        </authorList>
    </citation>
    <scope>NUCLEOTIDE SEQUENCE [LARGE SCALE GENOMIC DNA]</scope>
    <source>
        <strain evidence="2 3">DSM 14698</strain>
    </source>
</reference>
<feature type="domain" description="AraC effector-binding" evidence="1">
    <location>
        <begin position="3"/>
        <end position="154"/>
    </location>
</feature>
<gene>
    <name evidence="2" type="ORF">HG543_12575</name>
</gene>
<dbReference type="InterPro" id="IPR053182">
    <property type="entry name" value="YobU-like_regulator"/>
</dbReference>
<proteinExistence type="predicted"/>
<dbReference type="InterPro" id="IPR011256">
    <property type="entry name" value="Reg_factor_effector_dom_sf"/>
</dbReference>
<evidence type="ECO:0000313" key="2">
    <source>
        <dbReference type="EMBL" id="NMO15680.1"/>
    </source>
</evidence>
<dbReference type="InterPro" id="IPR010499">
    <property type="entry name" value="AraC_E-bd"/>
</dbReference>
<protein>
    <submittedName>
        <fullName evidence="2">AraC family transcriptional regulator</fullName>
    </submittedName>
</protein>